<organism evidence="13">
    <name type="scientific">Florenciella parvula</name>
    <dbReference type="NCBI Taxonomy" id="236787"/>
    <lineage>
        <taxon>Eukaryota</taxon>
        <taxon>Sar</taxon>
        <taxon>Stramenopiles</taxon>
        <taxon>Ochrophyta</taxon>
        <taxon>Dictyochophyceae</taxon>
        <taxon>Florenciellales</taxon>
        <taxon>Florenciella</taxon>
    </lineage>
</organism>
<evidence type="ECO:0000256" key="7">
    <source>
        <dbReference type="ARBA" id="ARBA00022982"/>
    </source>
</evidence>
<keyword evidence="6" id="KW-0999">Mitochondrion inner membrane</keyword>
<proteinExistence type="inferred from homology"/>
<evidence type="ECO:0000256" key="4">
    <source>
        <dbReference type="ARBA" id="ARBA00022448"/>
    </source>
</evidence>
<gene>
    <name evidence="13" type="ORF">FPAR1323_LOCUS14699</name>
</gene>
<evidence type="ECO:0000256" key="12">
    <source>
        <dbReference type="ARBA" id="ARBA00032528"/>
    </source>
</evidence>
<dbReference type="EMBL" id="HBGT01028216">
    <property type="protein sequence ID" value="CAD9440722.1"/>
    <property type="molecule type" value="Transcribed_RNA"/>
</dbReference>
<dbReference type="InterPro" id="IPR033034">
    <property type="entry name" value="NDUFB9"/>
</dbReference>
<evidence type="ECO:0000256" key="6">
    <source>
        <dbReference type="ARBA" id="ARBA00022792"/>
    </source>
</evidence>
<evidence type="ECO:0000256" key="9">
    <source>
        <dbReference type="ARBA" id="ARBA00023128"/>
    </source>
</evidence>
<accession>A0A7S2GCI1</accession>
<dbReference type="GO" id="GO:0005743">
    <property type="term" value="C:mitochondrial inner membrane"/>
    <property type="evidence" value="ECO:0007669"/>
    <property type="project" value="UniProtKB-SubCell"/>
</dbReference>
<protein>
    <recommendedName>
        <fullName evidence="3">NADH dehydrogenase [ubiquinone] 1 beta subcomplex subunit 9</fullName>
    </recommendedName>
    <alternativeName>
        <fullName evidence="11">Complex I-B22</fullName>
    </alternativeName>
    <alternativeName>
        <fullName evidence="12">NADH-ubiquinone oxidoreductase B22 subunit</fullName>
    </alternativeName>
</protein>
<comment type="subcellular location">
    <subcellularLocation>
        <location evidence="1">Mitochondrion inner membrane</location>
        <topology evidence="1">Peripheral membrane protein</topology>
        <orientation evidence="1">Matrix side</orientation>
    </subcellularLocation>
</comment>
<reference evidence="13" key="1">
    <citation type="submission" date="2021-01" db="EMBL/GenBank/DDBJ databases">
        <authorList>
            <person name="Corre E."/>
            <person name="Pelletier E."/>
            <person name="Niang G."/>
            <person name="Scheremetjew M."/>
            <person name="Finn R."/>
            <person name="Kale V."/>
            <person name="Holt S."/>
            <person name="Cochrane G."/>
            <person name="Meng A."/>
            <person name="Brown T."/>
            <person name="Cohen L."/>
        </authorList>
    </citation>
    <scope>NUCLEOTIDE SEQUENCE</scope>
    <source>
        <strain evidence="13">RCC1693</strain>
    </source>
</reference>
<dbReference type="CDD" id="cd20263">
    <property type="entry name" value="Complex1_LYR_NDUFB9_LYRM3"/>
    <property type="match status" value="1"/>
</dbReference>
<evidence type="ECO:0000256" key="10">
    <source>
        <dbReference type="ARBA" id="ARBA00023136"/>
    </source>
</evidence>
<evidence type="ECO:0000256" key="3">
    <source>
        <dbReference type="ARBA" id="ARBA00018684"/>
    </source>
</evidence>
<evidence type="ECO:0000256" key="5">
    <source>
        <dbReference type="ARBA" id="ARBA00022660"/>
    </source>
</evidence>
<evidence type="ECO:0000256" key="2">
    <source>
        <dbReference type="ARBA" id="ARBA00009508"/>
    </source>
</evidence>
<keyword evidence="9" id="KW-0496">Mitochondrion</keyword>
<keyword evidence="10" id="KW-0472">Membrane</keyword>
<name>A0A7S2GCI1_9STRA</name>
<keyword evidence="5" id="KW-0679">Respiratory chain</keyword>
<keyword evidence="4" id="KW-0813">Transport</keyword>
<sequence>MNASFKGAAQHYLLPRREVTHSQAVCGLYRKCLKTLGSWCVDRDVFNEEATRVQQIFRANAGATEGQGAVLLREGMDELRKYSHPDKYIQAYLPGGSLYMRNPPLPLSVCYPDGIPEGVTPPTIVNADMSPVRPGEKADSGRILVDASAKTMYPEHGFWHDEPVIVKKAADIAPPKGGAIRQPVP</sequence>
<dbReference type="InterPro" id="IPR045292">
    <property type="entry name" value="Complex1_LYR_NDUFB9_LYRM3"/>
</dbReference>
<dbReference type="PANTHER" id="PTHR12868:SF0">
    <property type="entry name" value="NADH DEHYDROGENASE [UBIQUINONE] 1 BETA SUBCOMPLEX SUBUNIT 9"/>
    <property type="match status" value="1"/>
</dbReference>
<evidence type="ECO:0000256" key="8">
    <source>
        <dbReference type="ARBA" id="ARBA00022990"/>
    </source>
</evidence>
<keyword evidence="7" id="KW-0249">Electron transport</keyword>
<comment type="similarity">
    <text evidence="2">Belongs to the complex I LYR family.</text>
</comment>
<evidence type="ECO:0000256" key="11">
    <source>
        <dbReference type="ARBA" id="ARBA00030192"/>
    </source>
</evidence>
<evidence type="ECO:0000313" key="13">
    <source>
        <dbReference type="EMBL" id="CAD9440722.1"/>
    </source>
</evidence>
<dbReference type="GO" id="GO:0006120">
    <property type="term" value="P:mitochondrial electron transport, NADH to ubiquinone"/>
    <property type="evidence" value="ECO:0007669"/>
    <property type="project" value="InterPro"/>
</dbReference>
<dbReference type="PANTHER" id="PTHR12868">
    <property type="entry name" value="NADH-UBIQUINONE OXIDOREDUCTASE B22 SUBUNIT"/>
    <property type="match status" value="1"/>
</dbReference>
<evidence type="ECO:0000256" key="1">
    <source>
        <dbReference type="ARBA" id="ARBA00004443"/>
    </source>
</evidence>
<keyword evidence="8" id="KW-0007">Acetylation</keyword>
<dbReference type="AlphaFoldDB" id="A0A7S2GCI1"/>